<dbReference type="InterPro" id="IPR006311">
    <property type="entry name" value="TAT_signal"/>
</dbReference>
<dbReference type="Gene3D" id="3.50.50.60">
    <property type="entry name" value="FAD/NAD(P)-binding domain"/>
    <property type="match status" value="2"/>
</dbReference>
<dbReference type="InterPro" id="IPR036188">
    <property type="entry name" value="FAD/NAD-bd_sf"/>
</dbReference>
<reference evidence="2 3" key="1">
    <citation type="submission" date="2024-10" db="EMBL/GenBank/DDBJ databases">
        <authorList>
            <person name="Topkara A.R."/>
            <person name="Saygin H."/>
        </authorList>
    </citation>
    <scope>NUCLEOTIDE SEQUENCE [LARGE SCALE GENOMIC DNA]</scope>
    <source>
        <strain evidence="2 3">M3C6</strain>
    </source>
</reference>
<feature type="domain" description="Amine oxidase" evidence="1">
    <location>
        <begin position="370"/>
        <end position="643"/>
    </location>
</feature>
<dbReference type="InterPro" id="IPR002937">
    <property type="entry name" value="Amino_oxidase"/>
</dbReference>
<dbReference type="Pfam" id="PF13450">
    <property type="entry name" value="NAD_binding_8"/>
    <property type="match status" value="1"/>
</dbReference>
<dbReference type="RefSeq" id="WP_393165040.1">
    <property type="nucleotide sequence ID" value="NZ_JBICRM010000007.1"/>
</dbReference>
<keyword evidence="3" id="KW-1185">Reference proteome</keyword>
<dbReference type="Proteomes" id="UP001603978">
    <property type="component" value="Unassembled WGS sequence"/>
</dbReference>
<sequence>MNADPRFSSDRSDQELGMDRRISRRDFLDGMALTVGATAAGGLLAGTGTAYAAAGHDSYPPELTGLRGSHAGSFEVAHAVRDGEFDVTKLRDTGEEYDLVVVGAGISGLSAAHFYLRDIDRRAKILIIDPHDDFGGHAKRNEFRVGGRRLIGYGGSQSIDTPSAYPQEAKQLLLDVGIEVDRFTTYYDQGFNQRHGLVNRATYFLKESWGRDHLALRRPGMTNAQLLADAPLTPEARGQLAGLLDSPRDWLAGLDQQQKLAELRKRTVMQFLDDYVHLLPDTRKYLIRSISSGTGLNMDQFPALDGAARGYTGVNGLDLDRSGGPWPGLGKTSTRFWGHDDPYIHHFPDGNAGVARALVRGLVPGAIPGGTMEDLVTARCDYSQLDRQRNEVRIRLNSTAVRVAHRGDPDRATWIDVAYAHEGKVYRVRARSVVMACWNAMIPYIAPDFPAAQRAAGREAVKYPLLYVNIALRNWRAWQQLGVANIGFPDGFWSSMALDMPVSMGSYKFSSDPGQPIVVHAGACLTKPGMTAQEGARAGRGELTRISFADFERGLRDSLARALGPSGFDPAADIAAITVNRWAHGYARYYRLPADEAFWPEGPTPADILSEGVGRIMVSTTDAAYHGFVDGAIETAYRAVHRIGERL</sequence>
<organism evidence="2 3">
    <name type="scientific">Nonomuraea marmarensis</name>
    <dbReference type="NCBI Taxonomy" id="3351344"/>
    <lineage>
        <taxon>Bacteria</taxon>
        <taxon>Bacillati</taxon>
        <taxon>Actinomycetota</taxon>
        <taxon>Actinomycetes</taxon>
        <taxon>Streptosporangiales</taxon>
        <taxon>Streptosporangiaceae</taxon>
        <taxon>Nonomuraea</taxon>
    </lineage>
</organism>
<proteinExistence type="predicted"/>
<comment type="caution">
    <text evidence="2">The sequence shown here is derived from an EMBL/GenBank/DDBJ whole genome shotgun (WGS) entry which is preliminary data.</text>
</comment>
<dbReference type="Pfam" id="PF01593">
    <property type="entry name" value="Amino_oxidase"/>
    <property type="match status" value="1"/>
</dbReference>
<protein>
    <submittedName>
        <fullName evidence="2">NAD(P)-binding protein</fullName>
    </submittedName>
</protein>
<accession>A0ABW7AAS5</accession>
<evidence type="ECO:0000313" key="3">
    <source>
        <dbReference type="Proteomes" id="UP001603978"/>
    </source>
</evidence>
<dbReference type="EMBL" id="JBICRM010000007">
    <property type="protein sequence ID" value="MFG1704204.1"/>
    <property type="molecule type" value="Genomic_DNA"/>
</dbReference>
<evidence type="ECO:0000259" key="1">
    <source>
        <dbReference type="Pfam" id="PF01593"/>
    </source>
</evidence>
<dbReference type="PROSITE" id="PS51318">
    <property type="entry name" value="TAT"/>
    <property type="match status" value="1"/>
</dbReference>
<evidence type="ECO:0000313" key="2">
    <source>
        <dbReference type="EMBL" id="MFG1704204.1"/>
    </source>
</evidence>
<gene>
    <name evidence="2" type="ORF">ACFLIM_13525</name>
</gene>
<dbReference type="SUPFAM" id="SSF51905">
    <property type="entry name" value="FAD/NAD(P)-binding domain"/>
    <property type="match status" value="1"/>
</dbReference>
<name>A0ABW7AAS5_9ACTN</name>